<dbReference type="Proteomes" id="UP000075809">
    <property type="component" value="Unassembled WGS sequence"/>
</dbReference>
<name>A0A151X676_9HYME</name>
<accession>A0A151X676</accession>
<dbReference type="AlphaFoldDB" id="A0A151X676"/>
<reference evidence="2 3" key="1">
    <citation type="submission" date="2015-09" db="EMBL/GenBank/DDBJ databases">
        <title>Trachymyrmex zeteki WGS genome.</title>
        <authorList>
            <person name="Nygaard S."/>
            <person name="Hu H."/>
            <person name="Boomsma J."/>
            <person name="Zhang G."/>
        </authorList>
    </citation>
    <scope>NUCLEOTIDE SEQUENCE [LARGE SCALE GENOMIC DNA]</scope>
    <source>
        <strain evidence="2">Tzet28-1</strain>
        <tissue evidence="2">Whole body</tissue>
    </source>
</reference>
<dbReference type="EMBL" id="KQ982482">
    <property type="protein sequence ID" value="KYQ55905.1"/>
    <property type="molecule type" value="Genomic_DNA"/>
</dbReference>
<evidence type="ECO:0000256" key="1">
    <source>
        <dbReference type="SAM" id="MobiDB-lite"/>
    </source>
</evidence>
<protein>
    <submittedName>
        <fullName evidence="2">Uncharacterized protein</fullName>
    </submittedName>
</protein>
<feature type="region of interest" description="Disordered" evidence="1">
    <location>
        <begin position="1"/>
        <end position="111"/>
    </location>
</feature>
<sequence>MGTGQSREDMDEKKREKKEEKVDAVREFVTCDEELEKEKKGEKERESCARNEGVEKKGCFPSGRRRRPERVRSSEWFSDEGEKRAREKTRRRKSIGGRWKEKRGGRKTGRMGEGYTVERWWIEEGRGWMGSGVEGLPGRVAVPGGTGG</sequence>
<feature type="compositionally biased region" description="Basic residues" evidence="1">
    <location>
        <begin position="86"/>
        <end position="109"/>
    </location>
</feature>
<evidence type="ECO:0000313" key="2">
    <source>
        <dbReference type="EMBL" id="KYQ55905.1"/>
    </source>
</evidence>
<evidence type="ECO:0000313" key="3">
    <source>
        <dbReference type="Proteomes" id="UP000075809"/>
    </source>
</evidence>
<feature type="compositionally biased region" description="Basic and acidic residues" evidence="1">
    <location>
        <begin position="1"/>
        <end position="26"/>
    </location>
</feature>
<feature type="compositionally biased region" description="Basic and acidic residues" evidence="1">
    <location>
        <begin position="36"/>
        <end position="58"/>
    </location>
</feature>
<keyword evidence="3" id="KW-1185">Reference proteome</keyword>
<proteinExistence type="predicted"/>
<organism evidence="2 3">
    <name type="scientific">Mycetomoellerius zeteki</name>
    <dbReference type="NCBI Taxonomy" id="64791"/>
    <lineage>
        <taxon>Eukaryota</taxon>
        <taxon>Metazoa</taxon>
        <taxon>Ecdysozoa</taxon>
        <taxon>Arthropoda</taxon>
        <taxon>Hexapoda</taxon>
        <taxon>Insecta</taxon>
        <taxon>Pterygota</taxon>
        <taxon>Neoptera</taxon>
        <taxon>Endopterygota</taxon>
        <taxon>Hymenoptera</taxon>
        <taxon>Apocrita</taxon>
        <taxon>Aculeata</taxon>
        <taxon>Formicoidea</taxon>
        <taxon>Formicidae</taxon>
        <taxon>Myrmicinae</taxon>
        <taxon>Mycetomoellerius</taxon>
    </lineage>
</organism>
<gene>
    <name evidence="2" type="ORF">ALC60_05187</name>
</gene>